<proteinExistence type="predicted"/>
<protein>
    <submittedName>
        <fullName evidence="4">Histone acetyltransferase HPA2 and related acetyltransferases</fullName>
    </submittedName>
</protein>
<keyword evidence="5" id="KW-1185">Reference proteome</keyword>
<keyword evidence="1 4" id="KW-0808">Transferase</keyword>
<dbReference type="Proteomes" id="UP000196778">
    <property type="component" value="Unassembled WGS sequence"/>
</dbReference>
<evidence type="ECO:0000259" key="3">
    <source>
        <dbReference type="PROSITE" id="PS51186"/>
    </source>
</evidence>
<feature type="domain" description="N-acetyltransferase" evidence="3">
    <location>
        <begin position="5"/>
        <end position="154"/>
    </location>
</feature>
<evidence type="ECO:0000313" key="5">
    <source>
        <dbReference type="Proteomes" id="UP000196778"/>
    </source>
</evidence>
<dbReference type="AlphaFoldDB" id="A0A1R4JMW1"/>
<evidence type="ECO:0000256" key="1">
    <source>
        <dbReference type="ARBA" id="ARBA00022679"/>
    </source>
</evidence>
<gene>
    <name evidence="4" type="ORF">FM119_08360</name>
</gene>
<dbReference type="SUPFAM" id="SSF55729">
    <property type="entry name" value="Acyl-CoA N-acyltransferases (Nat)"/>
    <property type="match status" value="1"/>
</dbReference>
<name>A0A1R4JMW1_9MICO</name>
<dbReference type="PROSITE" id="PS51186">
    <property type="entry name" value="GNAT"/>
    <property type="match status" value="1"/>
</dbReference>
<dbReference type="PANTHER" id="PTHR43877:SF2">
    <property type="entry name" value="AMINOALKYLPHOSPHONATE N-ACETYLTRANSFERASE-RELATED"/>
    <property type="match status" value="1"/>
</dbReference>
<organism evidence="4 5">
    <name type="scientific">Mycetocola reblochoni REB411</name>
    <dbReference type="NCBI Taxonomy" id="1255698"/>
    <lineage>
        <taxon>Bacteria</taxon>
        <taxon>Bacillati</taxon>
        <taxon>Actinomycetota</taxon>
        <taxon>Actinomycetes</taxon>
        <taxon>Micrococcales</taxon>
        <taxon>Microbacteriaceae</taxon>
        <taxon>Mycetocola</taxon>
    </lineage>
</organism>
<dbReference type="EMBL" id="FUKR01000048">
    <property type="protein sequence ID" value="SJN33327.1"/>
    <property type="molecule type" value="Genomic_DNA"/>
</dbReference>
<dbReference type="GO" id="GO:0016747">
    <property type="term" value="F:acyltransferase activity, transferring groups other than amino-acyl groups"/>
    <property type="evidence" value="ECO:0007669"/>
    <property type="project" value="InterPro"/>
</dbReference>
<keyword evidence="2" id="KW-0012">Acyltransferase</keyword>
<dbReference type="CDD" id="cd04301">
    <property type="entry name" value="NAT_SF"/>
    <property type="match status" value="1"/>
</dbReference>
<dbReference type="RefSeq" id="WP_087137214.1">
    <property type="nucleotide sequence ID" value="NZ_FUKR01000048.1"/>
</dbReference>
<evidence type="ECO:0000313" key="4">
    <source>
        <dbReference type="EMBL" id="SJN33327.1"/>
    </source>
</evidence>
<dbReference type="Gene3D" id="3.40.630.30">
    <property type="match status" value="1"/>
</dbReference>
<dbReference type="InterPro" id="IPR050832">
    <property type="entry name" value="Bact_Acetyltransf"/>
</dbReference>
<dbReference type="InterPro" id="IPR000182">
    <property type="entry name" value="GNAT_dom"/>
</dbReference>
<dbReference type="InterPro" id="IPR016181">
    <property type="entry name" value="Acyl_CoA_acyltransferase"/>
</dbReference>
<reference evidence="5" key="1">
    <citation type="submission" date="2017-02" db="EMBL/GenBank/DDBJ databases">
        <authorList>
            <person name="Dridi B."/>
        </authorList>
    </citation>
    <scope>NUCLEOTIDE SEQUENCE [LARGE SCALE GENOMIC DNA]</scope>
    <source>
        <strain evidence="5">EB411</strain>
    </source>
</reference>
<dbReference type="OrthoDB" id="70840at2"/>
<dbReference type="Pfam" id="PF00583">
    <property type="entry name" value="Acetyltransf_1"/>
    <property type="match status" value="1"/>
</dbReference>
<accession>A0A1R4JMW1</accession>
<evidence type="ECO:0000256" key="2">
    <source>
        <dbReference type="ARBA" id="ARBA00023315"/>
    </source>
</evidence>
<sequence length="171" mass="18254">MTTPLRIDSVAWDDPDATSLRAAQRAELDSRYGNDDHEYGAAPTADSVSVFLVARAADGSALGCGGLRPLGDGVVELKRMYVVPESRGRGVAVAVLRALESAARAEGATRMLLEAGDRQPEAIRLYEREGYRRIERFGAYADDPHSICFERVLSPAEPSIAAPPPVQGSAG</sequence>
<dbReference type="PANTHER" id="PTHR43877">
    <property type="entry name" value="AMINOALKYLPHOSPHONATE N-ACETYLTRANSFERASE-RELATED-RELATED"/>
    <property type="match status" value="1"/>
</dbReference>